<accession>A0A101ML64</accession>
<protein>
    <submittedName>
        <fullName evidence="1">Uncharacterized protein</fullName>
    </submittedName>
</protein>
<evidence type="ECO:0000313" key="2">
    <source>
        <dbReference type="Proteomes" id="UP000055045"/>
    </source>
</evidence>
<proteinExistence type="predicted"/>
<gene>
    <name evidence="1" type="ORF">ACN42_g4559</name>
</gene>
<dbReference type="Proteomes" id="UP000055045">
    <property type="component" value="Unassembled WGS sequence"/>
</dbReference>
<evidence type="ECO:0000313" key="1">
    <source>
        <dbReference type="EMBL" id="KUM62552.1"/>
    </source>
</evidence>
<keyword evidence="2" id="KW-1185">Reference proteome</keyword>
<sequence length="91" mass="10116">MFKTGCLYSAHAFFLRDVVHRASIKLELALNLKSHIHKWKDSRCLRPSGGKSASGSALLPSAGKTSFSSRWLVPSLFSFINQHPPPVIFSF</sequence>
<organism evidence="1 2">
    <name type="scientific">Penicillium freii</name>
    <dbReference type="NCBI Taxonomy" id="48697"/>
    <lineage>
        <taxon>Eukaryota</taxon>
        <taxon>Fungi</taxon>
        <taxon>Dikarya</taxon>
        <taxon>Ascomycota</taxon>
        <taxon>Pezizomycotina</taxon>
        <taxon>Eurotiomycetes</taxon>
        <taxon>Eurotiomycetidae</taxon>
        <taxon>Eurotiales</taxon>
        <taxon>Aspergillaceae</taxon>
        <taxon>Penicillium</taxon>
    </lineage>
</organism>
<comment type="caution">
    <text evidence="1">The sequence shown here is derived from an EMBL/GenBank/DDBJ whole genome shotgun (WGS) entry which is preliminary data.</text>
</comment>
<reference evidence="1 2" key="1">
    <citation type="submission" date="2015-10" db="EMBL/GenBank/DDBJ databases">
        <title>Genome sequencing of Penicillium freii.</title>
        <authorList>
            <person name="Nguyen H.D."/>
            <person name="Visagie C.M."/>
            <person name="Seifert K.A."/>
        </authorList>
    </citation>
    <scope>NUCLEOTIDE SEQUENCE [LARGE SCALE GENOMIC DNA]</scope>
    <source>
        <strain evidence="1 2">DAOM 242723</strain>
    </source>
</reference>
<dbReference type="EMBL" id="LLXE01000097">
    <property type="protein sequence ID" value="KUM62552.1"/>
    <property type="molecule type" value="Genomic_DNA"/>
</dbReference>
<name>A0A101ML64_PENFR</name>
<dbReference type="AlphaFoldDB" id="A0A101ML64"/>